<dbReference type="PANTHER" id="PTHR48077:SF2">
    <property type="entry name" value="TRYPTOPHAN SYNTHASE"/>
    <property type="match status" value="1"/>
</dbReference>
<gene>
    <name evidence="3" type="ORF">BDW59DRAFT_157645</name>
</gene>
<dbReference type="InterPro" id="IPR036052">
    <property type="entry name" value="TrpB-like_PALP_sf"/>
</dbReference>
<comment type="cofactor">
    <cofactor evidence="1">
        <name>pyridoxal 5'-phosphate</name>
        <dbReference type="ChEBI" id="CHEBI:597326"/>
    </cofactor>
</comment>
<evidence type="ECO:0000313" key="4">
    <source>
        <dbReference type="Proteomes" id="UP001610335"/>
    </source>
</evidence>
<keyword evidence="4" id="KW-1185">Reference proteome</keyword>
<protein>
    <submittedName>
        <fullName evidence="3">Tryptophan synthase beta subunit-like PLP-dependent enzyme</fullName>
    </submittedName>
</protein>
<sequence>MDSVYHVMRGLIRPHPLPTIIRQFQSLLGKETLVQFTEIAEGCLPDTILSPVGTGSRAVGIFYPFIRHETVRLVGIEAENAAPLTHGSIGILFGCKTYVLQDTDGQILQSCSASSEMNLSIAGPELAHWKDTEQVTYVTGTDSDALEGNSLEGARKHRYINQPSSVSLSHLDLSSLYRLPILSGILPEPSTSLQLA</sequence>
<accession>A0ABR4IVA7</accession>
<comment type="caution">
    <text evidence="3">The sequence shown here is derived from an EMBL/GenBank/DDBJ whole genome shotgun (WGS) entry which is preliminary data.</text>
</comment>
<evidence type="ECO:0000256" key="2">
    <source>
        <dbReference type="ARBA" id="ARBA00022898"/>
    </source>
</evidence>
<dbReference type="PANTHER" id="PTHR48077">
    <property type="entry name" value="TRYPTOPHAN SYNTHASE-RELATED"/>
    <property type="match status" value="1"/>
</dbReference>
<organism evidence="3 4">
    <name type="scientific">Aspergillus cavernicola</name>
    <dbReference type="NCBI Taxonomy" id="176166"/>
    <lineage>
        <taxon>Eukaryota</taxon>
        <taxon>Fungi</taxon>
        <taxon>Dikarya</taxon>
        <taxon>Ascomycota</taxon>
        <taxon>Pezizomycotina</taxon>
        <taxon>Eurotiomycetes</taxon>
        <taxon>Eurotiomycetidae</taxon>
        <taxon>Eurotiales</taxon>
        <taxon>Aspergillaceae</taxon>
        <taxon>Aspergillus</taxon>
        <taxon>Aspergillus subgen. Nidulantes</taxon>
    </lineage>
</organism>
<keyword evidence="2" id="KW-0663">Pyridoxal phosphate</keyword>
<evidence type="ECO:0000313" key="3">
    <source>
        <dbReference type="EMBL" id="KAL2831681.1"/>
    </source>
</evidence>
<dbReference type="Proteomes" id="UP001610335">
    <property type="component" value="Unassembled WGS sequence"/>
</dbReference>
<dbReference type="EMBL" id="JBFXLS010000008">
    <property type="protein sequence ID" value="KAL2831681.1"/>
    <property type="molecule type" value="Genomic_DNA"/>
</dbReference>
<evidence type="ECO:0000256" key="1">
    <source>
        <dbReference type="ARBA" id="ARBA00001933"/>
    </source>
</evidence>
<name>A0ABR4IVA7_9EURO</name>
<dbReference type="SUPFAM" id="SSF53686">
    <property type="entry name" value="Tryptophan synthase beta subunit-like PLP-dependent enzymes"/>
    <property type="match status" value="1"/>
</dbReference>
<dbReference type="Gene3D" id="3.40.50.1100">
    <property type="match status" value="2"/>
</dbReference>
<reference evidence="3 4" key="1">
    <citation type="submission" date="2024-07" db="EMBL/GenBank/DDBJ databases">
        <title>Section-level genome sequencing and comparative genomics of Aspergillus sections Usti and Cavernicolus.</title>
        <authorList>
            <consortium name="Lawrence Berkeley National Laboratory"/>
            <person name="Nybo J.L."/>
            <person name="Vesth T.C."/>
            <person name="Theobald S."/>
            <person name="Frisvad J.C."/>
            <person name="Larsen T.O."/>
            <person name="Kjaerboelling I."/>
            <person name="Rothschild-Mancinelli K."/>
            <person name="Lyhne E.K."/>
            <person name="Kogle M.E."/>
            <person name="Barry K."/>
            <person name="Clum A."/>
            <person name="Na H."/>
            <person name="Ledsgaard L."/>
            <person name="Lin J."/>
            <person name="Lipzen A."/>
            <person name="Kuo A."/>
            <person name="Riley R."/>
            <person name="Mondo S."/>
            <person name="LaButti K."/>
            <person name="Haridas S."/>
            <person name="Pangalinan J."/>
            <person name="Salamov A.A."/>
            <person name="Simmons B.A."/>
            <person name="Magnuson J.K."/>
            <person name="Chen J."/>
            <person name="Drula E."/>
            <person name="Henrissat B."/>
            <person name="Wiebenga A."/>
            <person name="Lubbers R.J."/>
            <person name="Gomes A.C."/>
            <person name="Makela M.R."/>
            <person name="Stajich J."/>
            <person name="Grigoriev I.V."/>
            <person name="Mortensen U.H."/>
            <person name="De vries R.P."/>
            <person name="Baker S.E."/>
            <person name="Andersen M.R."/>
        </authorList>
    </citation>
    <scope>NUCLEOTIDE SEQUENCE [LARGE SCALE GENOMIC DNA]</scope>
    <source>
        <strain evidence="3 4">CBS 600.67</strain>
    </source>
</reference>
<dbReference type="InterPro" id="IPR023026">
    <property type="entry name" value="Trp_synth_beta/beta-like"/>
</dbReference>
<proteinExistence type="predicted"/>